<comment type="similarity">
    <text evidence="2">Belongs to the isochorismate synthase family.</text>
</comment>
<dbReference type="InterPro" id="IPR004561">
    <property type="entry name" value="IsoChor_synthase"/>
</dbReference>
<evidence type="ECO:0000256" key="3">
    <source>
        <dbReference type="ARBA" id="ARBA00012824"/>
    </source>
</evidence>
<organism evidence="7 8">
    <name type="scientific">Longivirga aurantiaca</name>
    <dbReference type="NCBI Taxonomy" id="1837743"/>
    <lineage>
        <taxon>Bacteria</taxon>
        <taxon>Bacillati</taxon>
        <taxon>Actinomycetota</taxon>
        <taxon>Actinomycetes</taxon>
        <taxon>Sporichthyales</taxon>
        <taxon>Sporichthyaceae</taxon>
        <taxon>Longivirga</taxon>
    </lineage>
</organism>
<dbReference type="InterPro" id="IPR015890">
    <property type="entry name" value="Chorismate_C"/>
</dbReference>
<dbReference type="Pfam" id="PF00425">
    <property type="entry name" value="Chorismate_bind"/>
    <property type="match status" value="1"/>
</dbReference>
<dbReference type="RefSeq" id="WP_386764172.1">
    <property type="nucleotide sequence ID" value="NZ_JBHSTI010000008.1"/>
</dbReference>
<comment type="catalytic activity">
    <reaction evidence="1">
        <text>chorismate = isochorismate</text>
        <dbReference type="Rhea" id="RHEA:18985"/>
        <dbReference type="ChEBI" id="CHEBI:29748"/>
        <dbReference type="ChEBI" id="CHEBI:29780"/>
        <dbReference type="EC" id="5.4.4.2"/>
    </reaction>
</comment>
<evidence type="ECO:0000313" key="7">
    <source>
        <dbReference type="EMBL" id="MFC6237130.1"/>
    </source>
</evidence>
<evidence type="ECO:0000256" key="5">
    <source>
        <dbReference type="ARBA" id="ARBA00041564"/>
    </source>
</evidence>
<feature type="domain" description="Chorismate-utilising enzyme C-terminal" evidence="6">
    <location>
        <begin position="176"/>
        <end position="424"/>
    </location>
</feature>
<keyword evidence="4" id="KW-0413">Isomerase</keyword>
<reference evidence="8" key="1">
    <citation type="journal article" date="2019" name="Int. J. Syst. Evol. Microbiol.">
        <title>The Global Catalogue of Microorganisms (GCM) 10K type strain sequencing project: providing services to taxonomists for standard genome sequencing and annotation.</title>
        <authorList>
            <consortium name="The Broad Institute Genomics Platform"/>
            <consortium name="The Broad Institute Genome Sequencing Center for Infectious Disease"/>
            <person name="Wu L."/>
            <person name="Ma J."/>
        </authorList>
    </citation>
    <scope>NUCLEOTIDE SEQUENCE [LARGE SCALE GENOMIC DNA]</scope>
    <source>
        <strain evidence="8">CGMCC 4.7317</strain>
    </source>
</reference>
<dbReference type="NCBIfam" id="TIGR00543">
    <property type="entry name" value="isochor_syn"/>
    <property type="match status" value="1"/>
</dbReference>
<gene>
    <name evidence="7" type="ORF">ACFQGU_04525</name>
</gene>
<comment type="caution">
    <text evidence="7">The sequence shown here is derived from an EMBL/GenBank/DDBJ whole genome shotgun (WGS) entry which is preliminary data.</text>
</comment>
<dbReference type="PANTHER" id="PTHR42839">
    <property type="entry name" value="ISOCHORISMATE SYNTHASE ENTC"/>
    <property type="match status" value="1"/>
</dbReference>
<dbReference type="InterPro" id="IPR005801">
    <property type="entry name" value="ADC_synthase"/>
</dbReference>
<dbReference type="Gene3D" id="3.60.120.10">
    <property type="entry name" value="Anthranilate synthase"/>
    <property type="match status" value="1"/>
</dbReference>
<evidence type="ECO:0000313" key="8">
    <source>
        <dbReference type="Proteomes" id="UP001596138"/>
    </source>
</evidence>
<dbReference type="EMBL" id="JBHSTI010000008">
    <property type="protein sequence ID" value="MFC6237130.1"/>
    <property type="molecule type" value="Genomic_DNA"/>
</dbReference>
<evidence type="ECO:0000256" key="2">
    <source>
        <dbReference type="ARBA" id="ARBA00005297"/>
    </source>
</evidence>
<evidence type="ECO:0000256" key="4">
    <source>
        <dbReference type="ARBA" id="ARBA00023235"/>
    </source>
</evidence>
<sequence length="435" mass="45613">MSTAPVAVPAPPATVRTVVLPDEFADRPLLSLLPRGLAPTSWVTTDEHGEDQGLVGWGEAARGEFGGAERFSRAQRWWATWVADADVQDAVHLPGSGAVAFASFAFDATPGSSVVVVPRVVVGRRDGVTWLTVVAASAREARHAVAETVAALAHPTIVPEAPRGVAYSEGTLSVPDWQSAVTEAVRRIDDGELDKVVLARDVVVTTDGPIDPRHLLTRLATKYPSCWAFSVDGLLGATPEMLVRRIGDTVTSRVLAGTMRRSSDATNDASLAEALLDSAKDHAEHQYAVNSVALALAAHCTDLDVPATPRLLRLANVQHLATDVSGVLADGAPALALAASLHPTAAVCGTPTERAFAVIRELEGMDRGRYAGPVGWVDARGDGEFGIALRCGAIEAEDRLRLFAGCGLVSGSDADAELAESQAKLVAMRDALEPA</sequence>
<dbReference type="EC" id="5.4.4.2" evidence="3"/>
<proteinExistence type="inferred from homology"/>
<evidence type="ECO:0000256" key="1">
    <source>
        <dbReference type="ARBA" id="ARBA00000799"/>
    </source>
</evidence>
<dbReference type="Proteomes" id="UP001596138">
    <property type="component" value="Unassembled WGS sequence"/>
</dbReference>
<dbReference type="PANTHER" id="PTHR42839:SF2">
    <property type="entry name" value="ISOCHORISMATE SYNTHASE ENTC"/>
    <property type="match status" value="1"/>
</dbReference>
<dbReference type="SUPFAM" id="SSF56322">
    <property type="entry name" value="ADC synthase"/>
    <property type="match status" value="1"/>
</dbReference>
<evidence type="ECO:0000259" key="6">
    <source>
        <dbReference type="Pfam" id="PF00425"/>
    </source>
</evidence>
<accession>A0ABW1SZ74</accession>
<keyword evidence="8" id="KW-1185">Reference proteome</keyword>
<protein>
    <recommendedName>
        <fullName evidence="3">isochorismate synthase</fullName>
        <ecNumber evidence="3">5.4.4.2</ecNumber>
    </recommendedName>
    <alternativeName>
        <fullName evidence="5">Isochorismate mutase</fullName>
    </alternativeName>
</protein>
<name>A0ABW1SZ74_9ACTN</name>